<dbReference type="GO" id="GO:0051537">
    <property type="term" value="F:2 iron, 2 sulfur cluster binding"/>
    <property type="evidence" value="ECO:0007669"/>
    <property type="project" value="UniProtKB-KW"/>
</dbReference>
<dbReference type="KEGG" id="cao:Celal_0440"/>
<dbReference type="Pfam" id="PF00111">
    <property type="entry name" value="Fer2"/>
    <property type="match status" value="1"/>
</dbReference>
<organism evidence="7 8">
    <name type="scientific">Cellulophaga algicola (strain DSM 14237 / IC166 / ACAM 630)</name>
    <dbReference type="NCBI Taxonomy" id="688270"/>
    <lineage>
        <taxon>Bacteria</taxon>
        <taxon>Pseudomonadati</taxon>
        <taxon>Bacteroidota</taxon>
        <taxon>Flavobacteriia</taxon>
        <taxon>Flavobacteriales</taxon>
        <taxon>Flavobacteriaceae</taxon>
        <taxon>Cellulophaga</taxon>
    </lineage>
</organism>
<keyword evidence="2" id="KW-0479">Metal-binding</keyword>
<dbReference type="InterPro" id="IPR012675">
    <property type="entry name" value="Beta-grasp_dom_sf"/>
</dbReference>
<dbReference type="SUPFAM" id="SSF47741">
    <property type="entry name" value="CO dehydrogenase ISP C-domain like"/>
    <property type="match status" value="1"/>
</dbReference>
<dbReference type="InterPro" id="IPR036010">
    <property type="entry name" value="2Fe-2S_ferredoxin-like_sf"/>
</dbReference>
<evidence type="ECO:0000256" key="4">
    <source>
        <dbReference type="ARBA" id="ARBA00023004"/>
    </source>
</evidence>
<reference evidence="7 8" key="1">
    <citation type="journal article" date="2010" name="Stand. Genomic Sci.">
        <title>Complete genome sequence of Cellulophaga algicola type strain (IC166).</title>
        <authorList>
            <person name="Abt B."/>
            <person name="Lu M."/>
            <person name="Misra M."/>
            <person name="Han C."/>
            <person name="Nolan M."/>
            <person name="Lucas S."/>
            <person name="Hammon N."/>
            <person name="Deshpande S."/>
            <person name="Cheng J.F."/>
            <person name="Tapia R."/>
            <person name="Goodwin L."/>
            <person name="Pitluck S."/>
            <person name="Liolios K."/>
            <person name="Pagani I."/>
            <person name="Ivanova N."/>
            <person name="Mavromatis K."/>
            <person name="Ovchinikova G."/>
            <person name="Pati A."/>
            <person name="Chen A."/>
            <person name="Palaniappan K."/>
            <person name="Land M."/>
            <person name="Hauser L."/>
            <person name="Chang Y.J."/>
            <person name="Jeffries C.D."/>
            <person name="Detter J.C."/>
            <person name="Brambilla E."/>
            <person name="Rohde M."/>
            <person name="Tindall B.J."/>
            <person name="Goker M."/>
            <person name="Woyke T."/>
            <person name="Bristow J."/>
            <person name="Eisen J.A."/>
            <person name="Markowitz V."/>
            <person name="Hugenholtz P."/>
            <person name="Kyrpides N.C."/>
            <person name="Klenk H.P."/>
            <person name="Lapidus A."/>
        </authorList>
    </citation>
    <scope>NUCLEOTIDE SEQUENCE [LARGE SCALE GENOMIC DNA]</scope>
    <source>
        <strain evidence="8">DSM 14237 / IC166 / ACAM 630</strain>
    </source>
</reference>
<accession>E6XAU0</accession>
<dbReference type="PANTHER" id="PTHR44379:SF2">
    <property type="entry name" value="BLR6218 PROTEIN"/>
    <property type="match status" value="1"/>
</dbReference>
<dbReference type="GO" id="GO:0047121">
    <property type="term" value="F:isoquinoline 1-oxidoreductase activity"/>
    <property type="evidence" value="ECO:0007669"/>
    <property type="project" value="UniProtKB-EC"/>
</dbReference>
<dbReference type="CDD" id="cd00207">
    <property type="entry name" value="fer2"/>
    <property type="match status" value="1"/>
</dbReference>
<dbReference type="PROSITE" id="PS51085">
    <property type="entry name" value="2FE2S_FER_2"/>
    <property type="match status" value="1"/>
</dbReference>
<evidence type="ECO:0000256" key="3">
    <source>
        <dbReference type="ARBA" id="ARBA00023002"/>
    </source>
</evidence>
<sequence>MSIVKNRYFYTQCLAYLVQIKFGPNKKYMVTLKINGKEHQVDADSEMPLLWVIRDIIGFTGTKFGCGKGLCGACMVLMDGAAINSCQLPVSLAVGKELITVEGDQENLQRLQESWEEFNVPQCGFCQSGQLITATALLNSKANPTEQDINTAMSRNICRCGTYPRIKKAITNSVALKNKE</sequence>
<evidence type="ECO:0000313" key="7">
    <source>
        <dbReference type="EMBL" id="ADV47781.1"/>
    </source>
</evidence>
<dbReference type="Pfam" id="PF01799">
    <property type="entry name" value="Fer2_2"/>
    <property type="match status" value="1"/>
</dbReference>
<dbReference type="InterPro" id="IPR006058">
    <property type="entry name" value="2Fe2S_fd_BS"/>
</dbReference>
<feature type="domain" description="2Fe-2S ferredoxin-type" evidence="6">
    <location>
        <begin position="28"/>
        <end position="104"/>
    </location>
</feature>
<dbReference type="EMBL" id="CP002453">
    <property type="protein sequence ID" value="ADV47781.1"/>
    <property type="molecule type" value="Genomic_DNA"/>
</dbReference>
<dbReference type="Proteomes" id="UP000008634">
    <property type="component" value="Chromosome"/>
</dbReference>
<evidence type="ECO:0000256" key="2">
    <source>
        <dbReference type="ARBA" id="ARBA00022723"/>
    </source>
</evidence>
<evidence type="ECO:0000256" key="5">
    <source>
        <dbReference type="ARBA" id="ARBA00023014"/>
    </source>
</evidence>
<gene>
    <name evidence="7" type="ordered locus">Celal_0440</name>
</gene>
<keyword evidence="1" id="KW-0001">2Fe-2S</keyword>
<name>E6XAU0_CELAD</name>
<evidence type="ECO:0000313" key="8">
    <source>
        <dbReference type="Proteomes" id="UP000008634"/>
    </source>
</evidence>
<dbReference type="EC" id="1.3.99.16" evidence="7"/>
<keyword evidence="8" id="KW-1185">Reference proteome</keyword>
<dbReference type="InterPro" id="IPR001041">
    <property type="entry name" value="2Fe-2S_ferredoxin-type"/>
</dbReference>
<evidence type="ECO:0000259" key="6">
    <source>
        <dbReference type="PROSITE" id="PS51085"/>
    </source>
</evidence>
<dbReference type="PROSITE" id="PS00197">
    <property type="entry name" value="2FE2S_FER_1"/>
    <property type="match status" value="1"/>
</dbReference>
<dbReference type="InterPro" id="IPR002888">
    <property type="entry name" value="2Fe-2S-bd"/>
</dbReference>
<dbReference type="HOGENOM" id="CLU_052511_3_0_10"/>
<protein>
    <submittedName>
        <fullName evidence="7">Isoquinoline 1-oxidoreductase</fullName>
        <ecNumber evidence="7">1.3.99.16</ecNumber>
    </submittedName>
</protein>
<dbReference type="STRING" id="688270.Celal_0440"/>
<dbReference type="InterPro" id="IPR051452">
    <property type="entry name" value="Diverse_Oxidoreductases"/>
</dbReference>
<dbReference type="PANTHER" id="PTHR44379">
    <property type="entry name" value="OXIDOREDUCTASE WITH IRON-SULFUR SUBUNIT"/>
    <property type="match status" value="1"/>
</dbReference>
<keyword evidence="5" id="KW-0411">Iron-sulfur</keyword>
<proteinExistence type="predicted"/>
<dbReference type="SUPFAM" id="SSF54292">
    <property type="entry name" value="2Fe-2S ferredoxin-like"/>
    <property type="match status" value="1"/>
</dbReference>
<evidence type="ECO:0000256" key="1">
    <source>
        <dbReference type="ARBA" id="ARBA00022714"/>
    </source>
</evidence>
<dbReference type="Gene3D" id="3.10.20.30">
    <property type="match status" value="1"/>
</dbReference>
<dbReference type="Gene3D" id="1.10.150.120">
    <property type="entry name" value="[2Fe-2S]-binding domain"/>
    <property type="match status" value="1"/>
</dbReference>
<dbReference type="InterPro" id="IPR036884">
    <property type="entry name" value="2Fe-2S-bd_dom_sf"/>
</dbReference>
<keyword evidence="4" id="KW-0408">Iron</keyword>
<keyword evidence="3 7" id="KW-0560">Oxidoreductase</keyword>
<dbReference type="eggNOG" id="COG2080">
    <property type="taxonomic scope" value="Bacteria"/>
</dbReference>
<dbReference type="GO" id="GO:0046872">
    <property type="term" value="F:metal ion binding"/>
    <property type="evidence" value="ECO:0007669"/>
    <property type="project" value="UniProtKB-KW"/>
</dbReference>
<dbReference type="AlphaFoldDB" id="E6XAU0"/>